<accession>S4XZ55</accession>
<dbReference type="EMBL" id="CP003969">
    <property type="protein sequence ID" value="AGP37616.1"/>
    <property type="molecule type" value="Genomic_DNA"/>
</dbReference>
<evidence type="ECO:0000256" key="1">
    <source>
        <dbReference type="SAM" id="MobiDB-lite"/>
    </source>
</evidence>
<dbReference type="HOGENOM" id="CLU_2976904_0_0_7"/>
<evidence type="ECO:0000313" key="3">
    <source>
        <dbReference type="Proteomes" id="UP000014803"/>
    </source>
</evidence>
<dbReference type="Proteomes" id="UP000014803">
    <property type="component" value="Chromosome"/>
</dbReference>
<reference evidence="2 3" key="1">
    <citation type="journal article" date="2013" name="Sci. Rep.">
        <title>Extraordinary expansion of a Sorangium cellulosum genome from an alkaline milieu.</title>
        <authorList>
            <person name="Han K."/>
            <person name="Li Z.F."/>
            <person name="Peng R."/>
            <person name="Zhu L.P."/>
            <person name="Zhou T."/>
            <person name="Wang L.G."/>
            <person name="Li S.G."/>
            <person name="Zhang X.B."/>
            <person name="Hu W."/>
            <person name="Wu Z.H."/>
            <person name="Qin N."/>
            <person name="Li Y.Z."/>
        </authorList>
    </citation>
    <scope>NUCLEOTIDE SEQUENCE [LARGE SCALE GENOMIC DNA]</scope>
    <source>
        <strain evidence="2 3">So0157-2</strain>
    </source>
</reference>
<dbReference type="PATRIC" id="fig|1254432.3.peg.5872"/>
<evidence type="ECO:0000313" key="2">
    <source>
        <dbReference type="EMBL" id="AGP37616.1"/>
    </source>
</evidence>
<dbReference type="AlphaFoldDB" id="S4XZ55"/>
<protein>
    <submittedName>
        <fullName evidence="2">Uncharacterized protein</fullName>
    </submittedName>
</protein>
<name>S4XZ55_SORCE</name>
<feature type="compositionally biased region" description="Basic residues" evidence="1">
    <location>
        <begin position="19"/>
        <end position="37"/>
    </location>
</feature>
<dbReference type="KEGG" id="scu:SCE1572_25915"/>
<sequence length="58" mass="6491">MAMLARDVFRRAIAGPLRRRATPLRRRDPRQRPRRSVRPLPTVTQAVIGGMALRGGTG</sequence>
<proteinExistence type="predicted"/>
<gene>
    <name evidence="2" type="ORF">SCE1572_25915</name>
</gene>
<organism evidence="2 3">
    <name type="scientific">Sorangium cellulosum So0157-2</name>
    <dbReference type="NCBI Taxonomy" id="1254432"/>
    <lineage>
        <taxon>Bacteria</taxon>
        <taxon>Pseudomonadati</taxon>
        <taxon>Myxococcota</taxon>
        <taxon>Polyangia</taxon>
        <taxon>Polyangiales</taxon>
        <taxon>Polyangiaceae</taxon>
        <taxon>Sorangium</taxon>
    </lineage>
</organism>
<feature type="region of interest" description="Disordered" evidence="1">
    <location>
        <begin position="19"/>
        <end position="40"/>
    </location>
</feature>